<name>B0FSS7_TETTH</name>
<feature type="transmembrane region" description="Helical" evidence="5">
    <location>
        <begin position="6"/>
        <end position="29"/>
    </location>
</feature>
<evidence type="ECO:0000313" key="6">
    <source>
        <dbReference type="EMBL" id="ABY59970.1"/>
    </source>
</evidence>
<dbReference type="Gene3D" id="1.10.630.10">
    <property type="entry name" value="Cytochrome P450"/>
    <property type="match status" value="1"/>
</dbReference>
<dbReference type="PRINTS" id="PR00463">
    <property type="entry name" value="EP450I"/>
</dbReference>
<keyword evidence="5" id="KW-1133">Transmembrane helix</keyword>
<reference evidence="6" key="1">
    <citation type="journal article" date="2009" name="BMC Genomics">
        <title>Genome-wide identification and characterization of cytochrome P450 monooxygenase genes in the ciliate Tetrahymena thermophila.</title>
        <authorList>
            <person name="Fu C."/>
            <person name="Xiong J."/>
            <person name="Miao W."/>
        </authorList>
    </citation>
    <scope>NUCLEOTIDE SEQUENCE</scope>
    <source>
        <strain evidence="6">SB210</strain>
    </source>
</reference>
<evidence type="ECO:0000256" key="1">
    <source>
        <dbReference type="ARBA" id="ARBA00001971"/>
    </source>
</evidence>
<dbReference type="GO" id="GO:0016705">
    <property type="term" value="F:oxidoreductase activity, acting on paired donors, with incorporation or reduction of molecular oxygen"/>
    <property type="evidence" value="ECO:0007669"/>
    <property type="project" value="InterPro"/>
</dbReference>
<dbReference type="InterPro" id="IPR017972">
    <property type="entry name" value="Cyt_P450_CS"/>
</dbReference>
<keyword evidence="5" id="KW-0812">Transmembrane</keyword>
<dbReference type="GO" id="GO:0020037">
    <property type="term" value="F:heme binding"/>
    <property type="evidence" value="ECO:0007669"/>
    <property type="project" value="InterPro"/>
</dbReference>
<organism evidence="6">
    <name type="scientific">Tetrahymena thermophila</name>
    <dbReference type="NCBI Taxonomy" id="5911"/>
    <lineage>
        <taxon>Eukaryota</taxon>
        <taxon>Sar</taxon>
        <taxon>Alveolata</taxon>
        <taxon>Ciliophora</taxon>
        <taxon>Intramacronucleata</taxon>
        <taxon>Oligohymenophorea</taxon>
        <taxon>Hymenostomatida</taxon>
        <taxon>Tetrahymenina</taxon>
        <taxon>Tetrahymenidae</taxon>
        <taxon>Tetrahymena</taxon>
    </lineage>
</organism>
<dbReference type="Pfam" id="PF00067">
    <property type="entry name" value="p450"/>
    <property type="match status" value="1"/>
</dbReference>
<dbReference type="SUPFAM" id="SSF48264">
    <property type="entry name" value="Cytochrome P450"/>
    <property type="match status" value="1"/>
</dbReference>
<comment type="cofactor">
    <cofactor evidence="1 3">
        <name>heme</name>
        <dbReference type="ChEBI" id="CHEBI:30413"/>
    </cofactor>
</comment>
<keyword evidence="3 4" id="KW-0408">Iron</keyword>
<proteinExistence type="inferred from homology"/>
<accession>B0FSS7</accession>
<dbReference type="InterPro" id="IPR050121">
    <property type="entry name" value="Cytochrome_P450_monoxygenase"/>
</dbReference>
<dbReference type="GO" id="GO:0004497">
    <property type="term" value="F:monooxygenase activity"/>
    <property type="evidence" value="ECO:0007669"/>
    <property type="project" value="UniProtKB-KW"/>
</dbReference>
<dbReference type="PRINTS" id="PR00385">
    <property type="entry name" value="P450"/>
</dbReference>
<keyword evidence="4" id="KW-0560">Oxidoreductase</keyword>
<protein>
    <submittedName>
        <fullName evidence="6">Cytochrome P450 monooxygenase CYP5007B1</fullName>
    </submittedName>
</protein>
<comment type="similarity">
    <text evidence="2 4">Belongs to the cytochrome P450 family.</text>
</comment>
<dbReference type="PANTHER" id="PTHR24305">
    <property type="entry name" value="CYTOCHROME P450"/>
    <property type="match status" value="1"/>
</dbReference>
<feature type="binding site" description="axial binding residue" evidence="3">
    <location>
        <position position="469"/>
    </location>
    <ligand>
        <name>heme</name>
        <dbReference type="ChEBI" id="CHEBI:30413"/>
    </ligand>
    <ligandPart>
        <name>Fe</name>
        <dbReference type="ChEBI" id="CHEBI:18248"/>
    </ligandPart>
</feature>
<dbReference type="GO" id="GO:0005506">
    <property type="term" value="F:iron ion binding"/>
    <property type="evidence" value="ECO:0007669"/>
    <property type="project" value="InterPro"/>
</dbReference>
<sequence>MIFNLLIGFGLIILLILLRITYKTARLYLIYKNKYGNQVKILFYPILGLAYFMQNSLKLHDDGYQFLKQIVKENPKVKAIIILSGFMDIFIANDNEWIKYLSQDQKQFYKDDAFFGYDSLHGEGMPFCDYNRWKKQRLFLNSSFHFDSLKQRVPILKDEINNFCSFLKPSDGFVKINCYNQLKLITSEFFTRTFFGRPFKDVKCKNGKNISLEICDICSDGYTLRISSLYFIIKAAIFGCAKASHILQSQAEKKIMNRIRDLYSIVEGVVDEKISEMSKMKDLIQYQPTNFSELYVKEYLLQQKNIQNYKKEDIISKVELVQQYLTFFFAGTDTTAQLTSMCLYEISKNPSIKEKIFSELKQCGKNYEQLESSDLQKLPYLDAIIRECNRLYSVVAFLFPRRTDTNYQRGDLYIDKDLLATNRLIQYADEKEFFNESEKFIPERFLNQKNVQQLSPYDMIPFSSGERICIGQNMAIMEAKFLILYILTHFEIAEVPNYKLRMSQFMINQPVDLEIIQIKRI</sequence>
<evidence type="ECO:0000256" key="4">
    <source>
        <dbReference type="RuleBase" id="RU000461"/>
    </source>
</evidence>
<keyword evidence="3 4" id="KW-0479">Metal-binding</keyword>
<dbReference type="PROSITE" id="PS00086">
    <property type="entry name" value="CYTOCHROME_P450"/>
    <property type="match status" value="1"/>
</dbReference>
<dbReference type="InterPro" id="IPR002401">
    <property type="entry name" value="Cyt_P450_E_grp-I"/>
</dbReference>
<gene>
    <name evidence="6" type="primary">CYP</name>
</gene>
<evidence type="ECO:0000256" key="5">
    <source>
        <dbReference type="SAM" id="Phobius"/>
    </source>
</evidence>
<dbReference type="EMBL" id="EU349039">
    <property type="protein sequence ID" value="ABY59970.1"/>
    <property type="molecule type" value="Genomic_DNA"/>
</dbReference>
<keyword evidence="4 6" id="KW-0503">Monooxygenase</keyword>
<evidence type="ECO:0000256" key="2">
    <source>
        <dbReference type="ARBA" id="ARBA00010617"/>
    </source>
</evidence>
<keyword evidence="5" id="KW-0472">Membrane</keyword>
<dbReference type="AlphaFoldDB" id="B0FSS7"/>
<keyword evidence="3 4" id="KW-0349">Heme</keyword>
<dbReference type="CDD" id="cd20621">
    <property type="entry name" value="CYP5011A1-like"/>
    <property type="match status" value="1"/>
</dbReference>
<dbReference type="InterPro" id="IPR001128">
    <property type="entry name" value="Cyt_P450"/>
</dbReference>
<evidence type="ECO:0000256" key="3">
    <source>
        <dbReference type="PIRSR" id="PIRSR602401-1"/>
    </source>
</evidence>
<dbReference type="InterPro" id="IPR036396">
    <property type="entry name" value="Cyt_P450_sf"/>
</dbReference>
<dbReference type="PANTHER" id="PTHR24305:SF166">
    <property type="entry name" value="CYTOCHROME P450 12A4, MITOCHONDRIAL-RELATED"/>
    <property type="match status" value="1"/>
</dbReference>
<feature type="transmembrane region" description="Helical" evidence="5">
    <location>
        <begin position="41"/>
        <end position="57"/>
    </location>
</feature>